<protein>
    <submittedName>
        <fullName evidence="1">Uncharacterized protein</fullName>
    </submittedName>
</protein>
<dbReference type="Proteomes" id="UP000001037">
    <property type="component" value="Chromosome"/>
</dbReference>
<dbReference type="STRING" id="694429.Pyrfu_1232"/>
<sequence length="83" mass="9671">MFVDDILEMLEAGWEPKEIAKELKIPLEAVYEAPRFTYETLRGVMVVAEASSRREYTREAGDALKEERRRCCSSTKYKCKGYQ</sequence>
<dbReference type="eggNOG" id="arCOG07520">
    <property type="taxonomic scope" value="Archaea"/>
</dbReference>
<keyword evidence="2" id="KW-1185">Reference proteome</keyword>
<dbReference type="HOGENOM" id="CLU_2534811_0_0_2"/>
<evidence type="ECO:0000313" key="2">
    <source>
        <dbReference type="Proteomes" id="UP000001037"/>
    </source>
</evidence>
<name>G0EFZ0_PYRF1</name>
<dbReference type="Pfam" id="PF04255">
    <property type="entry name" value="DUF433"/>
    <property type="match status" value="1"/>
</dbReference>
<dbReference type="RefSeq" id="WP_014026768.1">
    <property type="nucleotide sequence ID" value="NC_015931.1"/>
</dbReference>
<evidence type="ECO:0000313" key="1">
    <source>
        <dbReference type="EMBL" id="AEM39091.1"/>
    </source>
</evidence>
<proteinExistence type="predicted"/>
<dbReference type="AlphaFoldDB" id="G0EFZ0"/>
<dbReference type="EMBL" id="CP002838">
    <property type="protein sequence ID" value="AEM39091.1"/>
    <property type="molecule type" value="Genomic_DNA"/>
</dbReference>
<dbReference type="KEGG" id="pfm:Pyrfu_1232"/>
<accession>G0EFZ0</accession>
<dbReference type="GeneID" id="11138415"/>
<gene>
    <name evidence="1" type="ordered locus">Pyrfu_1232</name>
</gene>
<organism evidence="1 2">
    <name type="scientific">Pyrolobus fumarii (strain DSM 11204 / 1A)</name>
    <dbReference type="NCBI Taxonomy" id="694429"/>
    <lineage>
        <taxon>Archaea</taxon>
        <taxon>Thermoproteota</taxon>
        <taxon>Thermoprotei</taxon>
        <taxon>Desulfurococcales</taxon>
        <taxon>Pyrodictiaceae</taxon>
        <taxon>Pyrolobus</taxon>
    </lineage>
</organism>
<dbReference type="InParanoid" id="G0EFZ0"/>
<reference evidence="1 2" key="1">
    <citation type="journal article" date="2011" name="Stand. Genomic Sci.">
        <title>Complete genome sequence of the hyperthermophilic chemolithoautotroph Pyrolobus fumarii type strain (1A).</title>
        <authorList>
            <person name="Anderson I."/>
            <person name="Goker M."/>
            <person name="Nolan M."/>
            <person name="Lucas S."/>
            <person name="Hammon N."/>
            <person name="Deshpande S."/>
            <person name="Cheng J.F."/>
            <person name="Tapia R."/>
            <person name="Han C."/>
            <person name="Goodwin L."/>
            <person name="Pitluck S."/>
            <person name="Huntemann M."/>
            <person name="Liolios K."/>
            <person name="Ivanova N."/>
            <person name="Pagani I."/>
            <person name="Mavromatis K."/>
            <person name="Ovchinikova G."/>
            <person name="Pati A."/>
            <person name="Chen A."/>
            <person name="Palaniappan K."/>
            <person name="Land M."/>
            <person name="Hauser L."/>
            <person name="Brambilla E.M."/>
            <person name="Huber H."/>
            <person name="Yasawong M."/>
            <person name="Rohde M."/>
            <person name="Spring S."/>
            <person name="Abt B."/>
            <person name="Sikorski J."/>
            <person name="Wirth R."/>
            <person name="Detter J.C."/>
            <person name="Woyke T."/>
            <person name="Bristow J."/>
            <person name="Eisen J.A."/>
            <person name="Markowitz V."/>
            <person name="Hugenholtz P."/>
            <person name="Kyrpides N.C."/>
            <person name="Klenk H.P."/>
            <person name="Lapidus A."/>
        </authorList>
    </citation>
    <scope>NUCLEOTIDE SEQUENCE [LARGE SCALE GENOMIC DNA]</scope>
    <source>
        <strain evidence="2">DSM 11204 / 1A</strain>
    </source>
</reference>
<dbReference type="InterPro" id="IPR007367">
    <property type="entry name" value="DUF433"/>
</dbReference>